<evidence type="ECO:0000313" key="2">
    <source>
        <dbReference type="EMBL" id="BAV65143.1"/>
    </source>
</evidence>
<evidence type="ECO:0000313" key="3">
    <source>
        <dbReference type="Proteomes" id="UP000218272"/>
    </source>
</evidence>
<dbReference type="AlphaFoldDB" id="A0A1E1F3P3"/>
<gene>
    <name evidence="2" type="ORF">SCLO_1021030</name>
</gene>
<protein>
    <submittedName>
        <fullName evidence="2">Alpha/beta hydrolase</fullName>
    </submittedName>
</protein>
<reference evidence="2 3" key="1">
    <citation type="submission" date="2016-10" db="EMBL/GenBank/DDBJ databases">
        <title>Complete Genome Sequence of the Nonylphenol-Degrading Bacterium Sphingobium cloacae JCM 10874T.</title>
        <authorList>
            <person name="Ootsuka M."/>
            <person name="Nishizawa T."/>
            <person name="Ohta H."/>
        </authorList>
    </citation>
    <scope>NUCLEOTIDE SEQUENCE [LARGE SCALE GENOMIC DNA]</scope>
    <source>
        <strain evidence="2 3">JCM 10874</strain>
    </source>
</reference>
<accession>A0A1E1F3P3</accession>
<dbReference type="SUPFAM" id="SSF53474">
    <property type="entry name" value="alpha/beta-Hydrolases"/>
    <property type="match status" value="1"/>
</dbReference>
<dbReference type="Pfam" id="PF00561">
    <property type="entry name" value="Abhydrolase_1"/>
    <property type="match status" value="1"/>
</dbReference>
<dbReference type="GO" id="GO:0016787">
    <property type="term" value="F:hydrolase activity"/>
    <property type="evidence" value="ECO:0007669"/>
    <property type="project" value="UniProtKB-KW"/>
</dbReference>
<evidence type="ECO:0000259" key="1">
    <source>
        <dbReference type="Pfam" id="PF00561"/>
    </source>
</evidence>
<dbReference type="EMBL" id="AP017655">
    <property type="protein sequence ID" value="BAV65143.1"/>
    <property type="molecule type" value="Genomic_DNA"/>
</dbReference>
<dbReference type="Proteomes" id="UP000218272">
    <property type="component" value="Chromosome SCLO_1"/>
</dbReference>
<dbReference type="Gene3D" id="3.40.50.1820">
    <property type="entry name" value="alpha/beta hydrolase"/>
    <property type="match status" value="1"/>
</dbReference>
<sequence>MDGRRICHDNVIFAPGLEKDCLAVPPYADAIANFWKGRFPAGPKAVARPPIPHLLGNAALPFDLARTRKSLPELAQAIRGDGRHLLLIPGLMAGERRMEPLREVLNAAGFDAHGWGLGRNLGPKIDSLEQIDRRVDAIRRSSGAPVTLVGWSLGGLFAREYAKFATHKVGGVVTMGTPFSGDPRANHAWRLYQFVAGHPVDCPPFACRREEKPPVPTVALWSARDGVILPECARGRKGERDRAIEVDCTHMGFAAAPEGILAVGRALEAMRAN</sequence>
<organism evidence="2 3">
    <name type="scientific">Sphingobium cloacae</name>
    <dbReference type="NCBI Taxonomy" id="120107"/>
    <lineage>
        <taxon>Bacteria</taxon>
        <taxon>Pseudomonadati</taxon>
        <taxon>Pseudomonadota</taxon>
        <taxon>Alphaproteobacteria</taxon>
        <taxon>Sphingomonadales</taxon>
        <taxon>Sphingomonadaceae</taxon>
        <taxon>Sphingobium</taxon>
    </lineage>
</organism>
<proteinExistence type="predicted"/>
<dbReference type="KEGG" id="sclo:SCLO_1021030"/>
<keyword evidence="2" id="KW-0378">Hydrolase</keyword>
<name>A0A1E1F3P3_9SPHN</name>
<keyword evidence="3" id="KW-1185">Reference proteome</keyword>
<dbReference type="InterPro" id="IPR029058">
    <property type="entry name" value="AB_hydrolase_fold"/>
</dbReference>
<dbReference type="InterPro" id="IPR000073">
    <property type="entry name" value="AB_hydrolase_1"/>
</dbReference>
<feature type="domain" description="AB hydrolase-1" evidence="1">
    <location>
        <begin position="138"/>
        <end position="194"/>
    </location>
</feature>